<keyword evidence="3" id="KW-1185">Reference proteome</keyword>
<sequence length="66" mass="6825">PTTSAAGTSEGDMNMASSQRNPANMTSQIQHLAPGSPLLPMASPVAMYDVSPFQYCIAGDNIVVLA</sequence>
<dbReference type="EMBL" id="LXQA010165647">
    <property type="protein sequence ID" value="MCI28427.1"/>
    <property type="molecule type" value="Genomic_DNA"/>
</dbReference>
<protein>
    <submittedName>
        <fullName evidence="2">Uncharacterized protein</fullName>
    </submittedName>
</protein>
<evidence type="ECO:0000313" key="3">
    <source>
        <dbReference type="Proteomes" id="UP000265520"/>
    </source>
</evidence>
<dbReference type="Proteomes" id="UP000265520">
    <property type="component" value="Unassembled WGS sequence"/>
</dbReference>
<comment type="caution">
    <text evidence="2">The sequence shown here is derived from an EMBL/GenBank/DDBJ whole genome shotgun (WGS) entry which is preliminary data.</text>
</comment>
<feature type="compositionally biased region" description="Polar residues" evidence="1">
    <location>
        <begin position="15"/>
        <end position="27"/>
    </location>
</feature>
<dbReference type="AlphaFoldDB" id="A0A392QWL2"/>
<feature type="non-terminal residue" evidence="2">
    <location>
        <position position="1"/>
    </location>
</feature>
<evidence type="ECO:0000256" key="1">
    <source>
        <dbReference type="SAM" id="MobiDB-lite"/>
    </source>
</evidence>
<name>A0A392QWL2_9FABA</name>
<proteinExistence type="predicted"/>
<evidence type="ECO:0000313" key="2">
    <source>
        <dbReference type="EMBL" id="MCI28427.1"/>
    </source>
</evidence>
<feature type="region of interest" description="Disordered" evidence="1">
    <location>
        <begin position="1"/>
        <end position="27"/>
    </location>
</feature>
<reference evidence="2 3" key="1">
    <citation type="journal article" date="2018" name="Front. Plant Sci.">
        <title>Red Clover (Trifolium pratense) and Zigzag Clover (T. medium) - A Picture of Genomic Similarities and Differences.</title>
        <authorList>
            <person name="Dluhosova J."/>
            <person name="Istvanek J."/>
            <person name="Nedelnik J."/>
            <person name="Repkova J."/>
        </authorList>
    </citation>
    <scope>NUCLEOTIDE SEQUENCE [LARGE SCALE GENOMIC DNA]</scope>
    <source>
        <strain evidence="3">cv. 10/8</strain>
        <tissue evidence="2">Leaf</tissue>
    </source>
</reference>
<accession>A0A392QWL2</accession>
<organism evidence="2 3">
    <name type="scientific">Trifolium medium</name>
    <dbReference type="NCBI Taxonomy" id="97028"/>
    <lineage>
        <taxon>Eukaryota</taxon>
        <taxon>Viridiplantae</taxon>
        <taxon>Streptophyta</taxon>
        <taxon>Embryophyta</taxon>
        <taxon>Tracheophyta</taxon>
        <taxon>Spermatophyta</taxon>
        <taxon>Magnoliopsida</taxon>
        <taxon>eudicotyledons</taxon>
        <taxon>Gunneridae</taxon>
        <taxon>Pentapetalae</taxon>
        <taxon>rosids</taxon>
        <taxon>fabids</taxon>
        <taxon>Fabales</taxon>
        <taxon>Fabaceae</taxon>
        <taxon>Papilionoideae</taxon>
        <taxon>50 kb inversion clade</taxon>
        <taxon>NPAAA clade</taxon>
        <taxon>Hologalegina</taxon>
        <taxon>IRL clade</taxon>
        <taxon>Trifolieae</taxon>
        <taxon>Trifolium</taxon>
    </lineage>
</organism>